<dbReference type="EMBL" id="JABFOF010000010">
    <property type="protein sequence ID" value="KAG2375757.1"/>
    <property type="molecule type" value="Genomic_DNA"/>
</dbReference>
<organism evidence="1 2">
    <name type="scientific">Phaseolus angularis</name>
    <name type="common">Azuki bean</name>
    <name type="synonym">Vigna angularis</name>
    <dbReference type="NCBI Taxonomy" id="3914"/>
    <lineage>
        <taxon>Eukaryota</taxon>
        <taxon>Viridiplantae</taxon>
        <taxon>Streptophyta</taxon>
        <taxon>Embryophyta</taxon>
        <taxon>Tracheophyta</taxon>
        <taxon>Spermatophyta</taxon>
        <taxon>Magnoliopsida</taxon>
        <taxon>eudicotyledons</taxon>
        <taxon>Gunneridae</taxon>
        <taxon>Pentapetalae</taxon>
        <taxon>rosids</taxon>
        <taxon>fabids</taxon>
        <taxon>Fabales</taxon>
        <taxon>Fabaceae</taxon>
        <taxon>Papilionoideae</taxon>
        <taxon>50 kb inversion clade</taxon>
        <taxon>NPAAA clade</taxon>
        <taxon>indigoferoid/millettioid clade</taxon>
        <taxon>Phaseoleae</taxon>
        <taxon>Vigna</taxon>
    </lineage>
</organism>
<protein>
    <submittedName>
        <fullName evidence="1">Uncharacterized protein</fullName>
    </submittedName>
</protein>
<sequence>MFCRATDAETLWSIISFRRIEIRYHISENYCQVLELIYAYRVSDDTLSVQWNPPQFHWPTTVMNNCMPGMCCLERTSYCQKLAFIGTLYFVGHMPGDFDVSLVEKLMNNEHEATRPLKCYNESEWKKHGQGDYLRGQRAIQSPATM</sequence>
<evidence type="ECO:0000313" key="2">
    <source>
        <dbReference type="Proteomes" id="UP000743370"/>
    </source>
</evidence>
<accession>A0A8T0JKU1</accession>
<proteinExistence type="predicted"/>
<reference evidence="1 2" key="1">
    <citation type="submission" date="2020-05" db="EMBL/GenBank/DDBJ databases">
        <title>Vigna angularis (adzuki bean) Var. LongXiaoDou No. 4 denovo assembly.</title>
        <authorList>
            <person name="Xiang H."/>
        </authorList>
    </citation>
    <scope>NUCLEOTIDE SEQUENCE [LARGE SCALE GENOMIC DNA]</scope>
    <source>
        <tissue evidence="1">Leaf</tissue>
    </source>
</reference>
<comment type="caution">
    <text evidence="1">The sequence shown here is derived from an EMBL/GenBank/DDBJ whole genome shotgun (WGS) entry which is preliminary data.</text>
</comment>
<evidence type="ECO:0000313" key="1">
    <source>
        <dbReference type="EMBL" id="KAG2375757.1"/>
    </source>
</evidence>
<dbReference type="AlphaFoldDB" id="A0A8T0JKU1"/>
<dbReference type="Proteomes" id="UP000743370">
    <property type="component" value="Unassembled WGS sequence"/>
</dbReference>
<name>A0A8T0JKU1_PHAAN</name>
<gene>
    <name evidence="1" type="ORF">HKW66_Vig0160890</name>
</gene>